<keyword evidence="3" id="KW-1185">Reference proteome</keyword>
<accession>A0A8H6YID5</accession>
<evidence type="ECO:0000313" key="3">
    <source>
        <dbReference type="Proteomes" id="UP000623467"/>
    </source>
</evidence>
<feature type="region of interest" description="Disordered" evidence="1">
    <location>
        <begin position="325"/>
        <end position="418"/>
    </location>
</feature>
<dbReference type="AlphaFoldDB" id="A0A8H6YID5"/>
<sequence length="894" mass="97664">MPGATPVPSSEPRPPAASGYVLDFMVLDSTINPSRMAMVPSRAPSAQGVWGIPPAASTNERRRTHAAHASMWGTATGTSRPRGQHRQFQNNKRVSAAAPAADVVISIPFAIYPFPMSRSSHYEQELLYPELYPRATDCRVFDPSELYLAADASNLTFEFTTSIPAPTGTADISTAEPFFYVELDAKIHAHALEKQLSFPPNPSPSRTSAAGSGAAQHAHAFMAMDWVLVQLGAKPRSPDAGRLISRSSIAYHGFTVSNFKKLASFPNPILTTGNYHLIAPKYGPLGGIPKGMLTPHRCFPLRFIQPLIAISDPVQCYADCTVVEQRRHRPPTSQRSERSVEDSLFESDSDRDQEDHDMELALALSLRESQPGPQSDAGAGPSRRPLPQPPAIRPRSGDFSPPRRSTRRRLDSPVPIDLTRSPSPAEIYRPAFRSVIAWANALRPVLSSAPSHLSAPTTEAAVTTLLALFESFYGGDPLPEQGPVSIVPSGPFELLTTSRPQWMCGGSVGGGVFKNTMTELMNCVFADQTIWKAVDSGYVIDITPAGIIPDPSRLRRLRAYGYACMLYILREHSLPVPMSTLFAYALLQANGDVLVLDDANYLRAAAPGETRLLDGWPIDPAAFIERKDDPILKELTLEHFNKLPEVLGSLSPETLKGYRGLVYRQVLFGSTLPFAQSGDISAFCEGFNGHVGTSSTKTLRDTFGCSLKPLILAMSGRRLKSPDDLIARLKFKSAGVADLFQAEELYKAALIRYLRGKGIVHHALLPEASLTDTERAVAPDDPCARSLMFLLTVTGTIQLPKDEGMVEVNFVERFHDQAASDRGDPNSYPEDWLDHACLVKPHTCFNGVDCPLLGAMTLLGQPLPDDDTSTDFDIYQYTMYRPIGTRFSEFGGLS</sequence>
<dbReference type="Proteomes" id="UP000623467">
    <property type="component" value="Unassembled WGS sequence"/>
</dbReference>
<comment type="caution">
    <text evidence="2">The sequence shown here is derived from an EMBL/GenBank/DDBJ whole genome shotgun (WGS) entry which is preliminary data.</text>
</comment>
<dbReference type="EMBL" id="JACAZH010000009">
    <property type="protein sequence ID" value="KAF7358804.1"/>
    <property type="molecule type" value="Genomic_DNA"/>
</dbReference>
<name>A0A8H6YID5_9AGAR</name>
<protein>
    <submittedName>
        <fullName evidence="2">Uncharacterized protein</fullName>
    </submittedName>
</protein>
<evidence type="ECO:0000256" key="1">
    <source>
        <dbReference type="SAM" id="MobiDB-lite"/>
    </source>
</evidence>
<gene>
    <name evidence="2" type="ORF">MSAN_01219700</name>
</gene>
<reference evidence="2" key="1">
    <citation type="submission" date="2020-05" db="EMBL/GenBank/DDBJ databases">
        <title>Mycena genomes resolve the evolution of fungal bioluminescence.</title>
        <authorList>
            <person name="Tsai I.J."/>
        </authorList>
    </citation>
    <scope>NUCLEOTIDE SEQUENCE</scope>
    <source>
        <strain evidence="2">160909Yilan</strain>
    </source>
</reference>
<dbReference type="OrthoDB" id="3009134at2759"/>
<organism evidence="2 3">
    <name type="scientific">Mycena sanguinolenta</name>
    <dbReference type="NCBI Taxonomy" id="230812"/>
    <lineage>
        <taxon>Eukaryota</taxon>
        <taxon>Fungi</taxon>
        <taxon>Dikarya</taxon>
        <taxon>Basidiomycota</taxon>
        <taxon>Agaricomycotina</taxon>
        <taxon>Agaricomycetes</taxon>
        <taxon>Agaricomycetidae</taxon>
        <taxon>Agaricales</taxon>
        <taxon>Marasmiineae</taxon>
        <taxon>Mycenaceae</taxon>
        <taxon>Mycena</taxon>
    </lineage>
</organism>
<evidence type="ECO:0000313" key="2">
    <source>
        <dbReference type="EMBL" id="KAF7358804.1"/>
    </source>
</evidence>
<proteinExistence type="predicted"/>